<evidence type="ECO:0000256" key="7">
    <source>
        <dbReference type="ARBA" id="ARBA00047989"/>
    </source>
</evidence>
<dbReference type="GO" id="GO:0016787">
    <property type="term" value="F:hydrolase activity"/>
    <property type="evidence" value="ECO:0007669"/>
    <property type="project" value="UniProtKB-KW"/>
</dbReference>
<dbReference type="Pfam" id="PF02578">
    <property type="entry name" value="Cu-oxidase_4"/>
    <property type="match status" value="1"/>
</dbReference>
<keyword evidence="4" id="KW-0479">Metal-binding</keyword>
<proteinExistence type="inferred from homology"/>
<comment type="catalytic activity">
    <reaction evidence="1">
        <text>inosine + phosphate = alpha-D-ribose 1-phosphate + hypoxanthine</text>
        <dbReference type="Rhea" id="RHEA:27646"/>
        <dbReference type="ChEBI" id="CHEBI:17368"/>
        <dbReference type="ChEBI" id="CHEBI:17596"/>
        <dbReference type="ChEBI" id="CHEBI:43474"/>
        <dbReference type="ChEBI" id="CHEBI:57720"/>
        <dbReference type="EC" id="2.4.2.1"/>
    </reaction>
    <physiologicalReaction direction="left-to-right" evidence="1">
        <dbReference type="Rhea" id="RHEA:27647"/>
    </physiologicalReaction>
</comment>
<comment type="catalytic activity">
    <reaction evidence="7">
        <text>adenosine + H2O + H(+) = inosine + NH4(+)</text>
        <dbReference type="Rhea" id="RHEA:24408"/>
        <dbReference type="ChEBI" id="CHEBI:15377"/>
        <dbReference type="ChEBI" id="CHEBI:15378"/>
        <dbReference type="ChEBI" id="CHEBI:16335"/>
        <dbReference type="ChEBI" id="CHEBI:17596"/>
        <dbReference type="ChEBI" id="CHEBI:28938"/>
        <dbReference type="EC" id="3.5.4.4"/>
    </reaction>
    <physiologicalReaction direction="left-to-right" evidence="7">
        <dbReference type="Rhea" id="RHEA:24409"/>
    </physiologicalReaction>
</comment>
<dbReference type="NCBIfam" id="TIGR00726">
    <property type="entry name" value="peptidoglycan editing factor PgeF"/>
    <property type="match status" value="1"/>
</dbReference>
<comment type="catalytic activity">
    <reaction evidence="8">
        <text>adenosine + phosphate = alpha-D-ribose 1-phosphate + adenine</text>
        <dbReference type="Rhea" id="RHEA:27642"/>
        <dbReference type="ChEBI" id="CHEBI:16335"/>
        <dbReference type="ChEBI" id="CHEBI:16708"/>
        <dbReference type="ChEBI" id="CHEBI:43474"/>
        <dbReference type="ChEBI" id="CHEBI:57720"/>
        <dbReference type="EC" id="2.4.2.1"/>
    </reaction>
    <physiologicalReaction direction="left-to-right" evidence="8">
        <dbReference type="Rhea" id="RHEA:27643"/>
    </physiologicalReaction>
</comment>
<dbReference type="STRING" id="1817893.AUJ66_00135"/>
<evidence type="ECO:0000256" key="10">
    <source>
        <dbReference type="RuleBase" id="RU361274"/>
    </source>
</evidence>
<evidence type="ECO:0000256" key="8">
    <source>
        <dbReference type="ARBA" id="ARBA00048968"/>
    </source>
</evidence>
<dbReference type="PANTHER" id="PTHR30616">
    <property type="entry name" value="UNCHARACTERIZED PROTEIN YFIH"/>
    <property type="match status" value="1"/>
</dbReference>
<comment type="catalytic activity">
    <reaction evidence="9">
        <text>S-methyl-5'-thioadenosine + phosphate = 5-(methylsulfanyl)-alpha-D-ribose 1-phosphate + adenine</text>
        <dbReference type="Rhea" id="RHEA:11852"/>
        <dbReference type="ChEBI" id="CHEBI:16708"/>
        <dbReference type="ChEBI" id="CHEBI:17509"/>
        <dbReference type="ChEBI" id="CHEBI:43474"/>
        <dbReference type="ChEBI" id="CHEBI:58533"/>
        <dbReference type="EC" id="2.4.2.28"/>
    </reaction>
    <physiologicalReaction direction="left-to-right" evidence="9">
        <dbReference type="Rhea" id="RHEA:11853"/>
    </physiologicalReaction>
</comment>
<dbReference type="InterPro" id="IPR003730">
    <property type="entry name" value="Cu_polyphenol_OxRdtase"/>
</dbReference>
<organism evidence="11 12">
    <name type="scientific">Candidatus Desantisbacteria bacterium CG1_02_38_46</name>
    <dbReference type="NCBI Taxonomy" id="1817893"/>
    <lineage>
        <taxon>Bacteria</taxon>
        <taxon>Candidatus Desantisiibacteriota</taxon>
    </lineage>
</organism>
<dbReference type="InterPro" id="IPR011324">
    <property type="entry name" value="Cytotoxic_necrot_fac-like_cat"/>
</dbReference>
<evidence type="ECO:0000256" key="6">
    <source>
        <dbReference type="ARBA" id="ARBA00022833"/>
    </source>
</evidence>
<dbReference type="SUPFAM" id="SSF64438">
    <property type="entry name" value="CNF1/YfiH-like putative cysteine hydrolases"/>
    <property type="match status" value="1"/>
</dbReference>
<keyword evidence="5" id="KW-0378">Hydrolase</keyword>
<accession>A0A1J4SHF3</accession>
<evidence type="ECO:0000256" key="4">
    <source>
        <dbReference type="ARBA" id="ARBA00022723"/>
    </source>
</evidence>
<evidence type="ECO:0000256" key="3">
    <source>
        <dbReference type="ARBA" id="ARBA00022679"/>
    </source>
</evidence>
<evidence type="ECO:0000313" key="11">
    <source>
        <dbReference type="EMBL" id="OIN98865.1"/>
    </source>
</evidence>
<dbReference type="CDD" id="cd16833">
    <property type="entry name" value="YfiH"/>
    <property type="match status" value="1"/>
</dbReference>
<dbReference type="Gene3D" id="3.60.140.10">
    <property type="entry name" value="CNF1/YfiH-like putative cysteine hydrolases"/>
    <property type="match status" value="1"/>
</dbReference>
<comment type="caution">
    <text evidence="11">The sequence shown here is derived from an EMBL/GenBank/DDBJ whole genome shotgun (WGS) entry which is preliminary data.</text>
</comment>
<gene>
    <name evidence="11" type="ORF">AUJ66_00135</name>
</gene>
<evidence type="ECO:0000313" key="12">
    <source>
        <dbReference type="Proteomes" id="UP000182278"/>
    </source>
</evidence>
<dbReference type="Proteomes" id="UP000182278">
    <property type="component" value="Unassembled WGS sequence"/>
</dbReference>
<dbReference type="EMBL" id="MNUO01000002">
    <property type="protein sequence ID" value="OIN98865.1"/>
    <property type="molecule type" value="Genomic_DNA"/>
</dbReference>
<comment type="similarity">
    <text evidence="2 10">Belongs to the purine nucleoside phosphorylase YfiH/LACC1 family.</text>
</comment>
<name>A0A1J4SHF3_9BACT</name>
<dbReference type="PANTHER" id="PTHR30616:SF2">
    <property type="entry name" value="PURINE NUCLEOSIDE PHOSPHORYLASE LACC1"/>
    <property type="match status" value="1"/>
</dbReference>
<dbReference type="GO" id="GO:0017061">
    <property type="term" value="F:S-methyl-5-thioadenosine phosphorylase activity"/>
    <property type="evidence" value="ECO:0007669"/>
    <property type="project" value="UniProtKB-EC"/>
</dbReference>
<evidence type="ECO:0000256" key="1">
    <source>
        <dbReference type="ARBA" id="ARBA00000553"/>
    </source>
</evidence>
<evidence type="ECO:0000256" key="2">
    <source>
        <dbReference type="ARBA" id="ARBA00007353"/>
    </source>
</evidence>
<sequence length="254" mass="28273">MIYMKFTILEQFKSLTQAVSTRMGGMSAEPYATLNLGFHTDDDAGKVLLNREILCNQLEIALDCLVCAKQVHGGNVTVVQKGDWGKGSEDYESAISNTDGMVTDAPEIFLMVLVADCPGIVFFDPKKNVVGIAHAGWRSTLAKISQNVIGKMREVFKSKPEDILCGISPSIGPCCYEVKEDVVEKFDLSCIERRDNKFFLNLWEINRLQIIESGIKEENVENARLCSSCHSELFYSARKEGKTGRYGVLIGIRK</sequence>
<keyword evidence="3" id="KW-0808">Transferase</keyword>
<dbReference type="AlphaFoldDB" id="A0A1J4SHF3"/>
<evidence type="ECO:0000256" key="5">
    <source>
        <dbReference type="ARBA" id="ARBA00022801"/>
    </source>
</evidence>
<dbReference type="GO" id="GO:0005507">
    <property type="term" value="F:copper ion binding"/>
    <property type="evidence" value="ECO:0007669"/>
    <property type="project" value="TreeGrafter"/>
</dbReference>
<protein>
    <recommendedName>
        <fullName evidence="10">Purine nucleoside phosphorylase</fullName>
    </recommendedName>
</protein>
<dbReference type="InterPro" id="IPR038371">
    <property type="entry name" value="Cu_polyphenol_OxRdtase_sf"/>
</dbReference>
<evidence type="ECO:0000256" key="9">
    <source>
        <dbReference type="ARBA" id="ARBA00049893"/>
    </source>
</evidence>
<keyword evidence="6" id="KW-0862">Zinc</keyword>
<reference evidence="11 12" key="1">
    <citation type="journal article" date="2016" name="Environ. Microbiol.">
        <title>Genomic resolution of a cold subsurface aquifer community provides metabolic insights for novel microbes adapted to high CO concentrations.</title>
        <authorList>
            <person name="Probst A.J."/>
            <person name="Castelle C.J."/>
            <person name="Singh A."/>
            <person name="Brown C.T."/>
            <person name="Anantharaman K."/>
            <person name="Sharon I."/>
            <person name="Hug L.A."/>
            <person name="Burstein D."/>
            <person name="Emerson J.B."/>
            <person name="Thomas B.C."/>
            <person name="Banfield J.F."/>
        </authorList>
    </citation>
    <scope>NUCLEOTIDE SEQUENCE [LARGE SCALE GENOMIC DNA]</scope>
    <source>
        <strain evidence="11">CG1_02_38_46</strain>
    </source>
</reference>